<dbReference type="Gene3D" id="1.10.4080.10">
    <property type="entry name" value="ADP-ribosylation/Crystallin J1"/>
    <property type="match status" value="1"/>
</dbReference>
<dbReference type="InterPro" id="IPR036705">
    <property type="entry name" value="Ribosyl_crysJ1_sf"/>
</dbReference>
<dbReference type="GO" id="GO:0008270">
    <property type="term" value="F:zinc ion binding"/>
    <property type="evidence" value="ECO:0007669"/>
    <property type="project" value="UniProtKB-KW"/>
</dbReference>
<dbReference type="PROSITE" id="PS00028">
    <property type="entry name" value="ZINC_FINGER_C2H2_1"/>
    <property type="match status" value="1"/>
</dbReference>
<feature type="region of interest" description="Disordered" evidence="3">
    <location>
        <begin position="334"/>
        <end position="369"/>
    </location>
</feature>
<dbReference type="CDD" id="cd10910">
    <property type="entry name" value="PIN_limkain_b1_N_like"/>
    <property type="match status" value="1"/>
</dbReference>
<dbReference type="InterPro" id="IPR012338">
    <property type="entry name" value="Beta-lactam/transpept-like"/>
</dbReference>
<feature type="binding site" evidence="1">
    <location>
        <position position="890"/>
    </location>
    <ligand>
        <name>Mg(2+)</name>
        <dbReference type="ChEBI" id="CHEBI:18420"/>
        <label>1</label>
    </ligand>
</feature>
<evidence type="ECO:0000256" key="2">
    <source>
        <dbReference type="PROSITE-ProRule" id="PRU00042"/>
    </source>
</evidence>
<feature type="compositionally biased region" description="Acidic residues" evidence="3">
    <location>
        <begin position="334"/>
        <end position="344"/>
    </location>
</feature>
<dbReference type="Gene3D" id="3.40.50.1010">
    <property type="entry name" value="5'-nuclease"/>
    <property type="match status" value="1"/>
</dbReference>
<evidence type="ECO:0000313" key="6">
    <source>
        <dbReference type="Proteomes" id="UP000663866"/>
    </source>
</evidence>
<feature type="compositionally biased region" description="Acidic residues" evidence="3">
    <location>
        <begin position="353"/>
        <end position="369"/>
    </location>
</feature>
<name>A0A819ZGQ1_9BILA</name>
<evidence type="ECO:0000256" key="1">
    <source>
        <dbReference type="PIRSR" id="PIRSR605502-1"/>
    </source>
</evidence>
<proteinExistence type="predicted"/>
<dbReference type="EMBL" id="CAJOBG010005720">
    <property type="protein sequence ID" value="CAF4163224.1"/>
    <property type="molecule type" value="Genomic_DNA"/>
</dbReference>
<gene>
    <name evidence="5" type="ORF">OVN521_LOCUS24260</name>
</gene>
<dbReference type="PANTHER" id="PTHR43319:SF3">
    <property type="entry name" value="BETA-LACTAMASE-RELATED DOMAIN-CONTAINING PROTEIN"/>
    <property type="match status" value="1"/>
</dbReference>
<dbReference type="Gene3D" id="3.40.710.10">
    <property type="entry name" value="DD-peptidase/beta-lactamase superfamily"/>
    <property type="match status" value="1"/>
</dbReference>
<dbReference type="InterPro" id="IPR052907">
    <property type="entry name" value="Beta-lactamase/esterase"/>
</dbReference>
<keyword evidence="2" id="KW-0863">Zinc-finger</keyword>
<comment type="caution">
    <text evidence="5">The sequence shown here is derived from an EMBL/GenBank/DDBJ whole genome shotgun (WGS) entry which is preliminary data.</text>
</comment>
<dbReference type="InterPro" id="IPR001466">
    <property type="entry name" value="Beta-lactam-related"/>
</dbReference>
<dbReference type="InterPro" id="IPR005502">
    <property type="entry name" value="Ribosyl_crysJ1"/>
</dbReference>
<feature type="binding site" evidence="1">
    <location>
        <position position="892"/>
    </location>
    <ligand>
        <name>Mg(2+)</name>
        <dbReference type="ChEBI" id="CHEBI:18420"/>
        <label>1</label>
    </ligand>
</feature>
<dbReference type="InterPro" id="IPR021139">
    <property type="entry name" value="NYN"/>
</dbReference>
<dbReference type="GO" id="GO:0004540">
    <property type="term" value="F:RNA nuclease activity"/>
    <property type="evidence" value="ECO:0007669"/>
    <property type="project" value="InterPro"/>
</dbReference>
<protein>
    <recommendedName>
        <fullName evidence="4">C2H2-type domain-containing protein</fullName>
    </recommendedName>
</protein>
<sequence>MLSVVIGTNQPNGPVNIFWDIENVAIPAGHNGFKIALNLQKTLITDRDRAKGNFIVYRNITTISEEHQKGLSNAGVKIQHIPNYKSGTVDQHILMALQEFGVQQKEPCTMVLISGDIDFTVLLNKLRFVYKHYVIVVHNRQAKSELLQTANEAHPWEKFTENCCEKPKVPRVFSNVNMGTKVTSAYYLHNRNESPKCRRLMDLNAPPHAGGKASELVLRGAHDSNDTHRSTLQNQPNSSEKDKVTKSSNPKKRDRPKKECPGVQPPGPLRSSAGDLTKNGDLFGCLECDKKFPTNAARFQHQQDKHKIGELIQLSANGGQPENDLIAFGDELEDDSENADEGEWENLSAASDKDDDDDVDDMNDSENGDEDVGSCILCLTISFLFGLPGVNCNVGGIVQNDWEPLRALFEQNFQNNVDLGASLAVYHRGKLVVNLWGGWFDKQKTKPYDNDTLQLVFSTSKGLVAMAIALCVQRGLLNYTDKVIKYWPEYGQSDKENTTVADIMSHRAGLPALRNSNLSTHEYLDWYSVIHKLEKQKPYWVPGTQHGYHAYTYGWLAGELVRRVDIKKRTLGQFIRDEIAKPTQSEFYIGLPENNENRVSPIVTKVIEKQMFNVTTNSLFQQTLLPFSELDGFNDPIVHQAEIPAANGITNARSIARIFASLIGDLDVSKRLLNAEILKQATKSNTPENEPDQVLMQISTIFGMGFMTYGSVFNIIGPGTFGHNGMTVRTALNRFVSHYDQAKSDILSSTDAYCGSTISHASGNGSLMRLAPVPLLYHPAPLNAMHEAINSFKTTHASQQCLDSCRELLNSDQLYVPAGLSHDYWTTTTTISLLEPPVLAVMTGSYKHHNPHEIRASGFVIETMEAALWAFYHTNSFEEDALKAVNLGNDADTVGSVYGMLPGAYYGINAIPIEWREKCSFQGLVQTIADEILTQPQQLAETGEKKVAPSNQTSLLYRSVLKVYNELAAFYSGTIKRRVLPCPKQYKSSQQFDEDIMQFHSIYDNIQNSIKQLEEWEETNTTNDEKQRILSRSDSILKQFLSLIEEDPHSLTIKW</sequence>
<feature type="binding site" evidence="1">
    <location>
        <position position="893"/>
    </location>
    <ligand>
        <name>Mg(2+)</name>
        <dbReference type="ChEBI" id="CHEBI:18420"/>
        <label>1</label>
    </ligand>
</feature>
<keyword evidence="1" id="KW-0479">Metal-binding</keyword>
<feature type="domain" description="C2H2-type" evidence="4">
    <location>
        <begin position="283"/>
        <end position="306"/>
    </location>
</feature>
<comment type="cofactor">
    <cofactor evidence="1">
        <name>Mg(2+)</name>
        <dbReference type="ChEBI" id="CHEBI:18420"/>
    </cofactor>
    <text evidence="1">Binds 2 magnesium ions per subunit.</text>
</comment>
<organism evidence="5 6">
    <name type="scientific">Rotaria magnacalcarata</name>
    <dbReference type="NCBI Taxonomy" id="392030"/>
    <lineage>
        <taxon>Eukaryota</taxon>
        <taxon>Metazoa</taxon>
        <taxon>Spiralia</taxon>
        <taxon>Gnathifera</taxon>
        <taxon>Rotifera</taxon>
        <taxon>Eurotatoria</taxon>
        <taxon>Bdelloidea</taxon>
        <taxon>Philodinida</taxon>
        <taxon>Philodinidae</taxon>
        <taxon>Rotaria</taxon>
    </lineage>
</organism>
<dbReference type="SUPFAM" id="SSF101478">
    <property type="entry name" value="ADP-ribosylglycohydrolase"/>
    <property type="match status" value="1"/>
</dbReference>
<evidence type="ECO:0000256" key="3">
    <source>
        <dbReference type="SAM" id="MobiDB-lite"/>
    </source>
</evidence>
<dbReference type="PROSITE" id="PS50157">
    <property type="entry name" value="ZINC_FINGER_C2H2_2"/>
    <property type="match status" value="1"/>
</dbReference>
<dbReference type="SUPFAM" id="SSF56601">
    <property type="entry name" value="beta-lactamase/transpeptidase-like"/>
    <property type="match status" value="1"/>
</dbReference>
<keyword evidence="6" id="KW-1185">Reference proteome</keyword>
<feature type="region of interest" description="Disordered" evidence="3">
    <location>
        <begin position="224"/>
        <end position="276"/>
    </location>
</feature>
<dbReference type="PANTHER" id="PTHR43319">
    <property type="entry name" value="BETA-LACTAMASE-RELATED"/>
    <property type="match status" value="1"/>
</dbReference>
<reference evidence="5" key="1">
    <citation type="submission" date="2021-02" db="EMBL/GenBank/DDBJ databases">
        <authorList>
            <person name="Nowell W R."/>
        </authorList>
    </citation>
    <scope>NUCLEOTIDE SEQUENCE</scope>
</reference>
<dbReference type="Pfam" id="PF00144">
    <property type="entry name" value="Beta-lactamase"/>
    <property type="match status" value="1"/>
</dbReference>
<evidence type="ECO:0000313" key="5">
    <source>
        <dbReference type="EMBL" id="CAF4163224.1"/>
    </source>
</evidence>
<dbReference type="Pfam" id="PF01936">
    <property type="entry name" value="NYN"/>
    <property type="match status" value="1"/>
</dbReference>
<accession>A0A819ZGQ1</accession>
<evidence type="ECO:0000259" key="4">
    <source>
        <dbReference type="PROSITE" id="PS50157"/>
    </source>
</evidence>
<dbReference type="AlphaFoldDB" id="A0A819ZGQ1"/>
<dbReference type="Pfam" id="PF03747">
    <property type="entry name" value="ADP_ribosyl_GH"/>
    <property type="match status" value="1"/>
</dbReference>
<dbReference type="InterPro" id="IPR013087">
    <property type="entry name" value="Znf_C2H2_type"/>
</dbReference>
<dbReference type="Proteomes" id="UP000663866">
    <property type="component" value="Unassembled WGS sequence"/>
</dbReference>
<keyword evidence="1" id="KW-0460">Magnesium</keyword>
<keyword evidence="2" id="KW-0862">Zinc</keyword>